<evidence type="ECO:0000256" key="3">
    <source>
        <dbReference type="ARBA" id="ARBA00022692"/>
    </source>
</evidence>
<keyword evidence="9" id="KW-1185">Reference proteome</keyword>
<dbReference type="GO" id="GO:0015267">
    <property type="term" value="F:channel activity"/>
    <property type="evidence" value="ECO:0007669"/>
    <property type="project" value="InterPro"/>
</dbReference>
<evidence type="ECO:0000256" key="6">
    <source>
        <dbReference type="RuleBase" id="RU000477"/>
    </source>
</evidence>
<keyword evidence="5 7" id="KW-0472">Membrane</keyword>
<dbReference type="PATRIC" id="fig|42253.5.peg.3970"/>
<dbReference type="Pfam" id="PF00230">
    <property type="entry name" value="MIP"/>
    <property type="match status" value="1"/>
</dbReference>
<reference evidence="8 9" key="1">
    <citation type="journal article" date="2015" name="Proc. Natl. Acad. Sci. U.S.A.">
        <title>Expanded metabolic versatility of ubiquitous nitrite-oxidizing bacteria from the genus Nitrospira.</title>
        <authorList>
            <person name="Koch H."/>
            <person name="Lucker S."/>
            <person name="Albertsen M."/>
            <person name="Kitzinger K."/>
            <person name="Herbold C."/>
            <person name="Spieck E."/>
            <person name="Nielsen P.H."/>
            <person name="Wagner M."/>
            <person name="Daims H."/>
        </authorList>
    </citation>
    <scope>NUCLEOTIDE SEQUENCE [LARGE SCALE GENOMIC DNA]</scope>
    <source>
        <strain evidence="8 9">NSP M-1</strain>
    </source>
</reference>
<dbReference type="PANTHER" id="PTHR45724:SF13">
    <property type="entry name" value="AQUAPORIN NIP1-1-RELATED"/>
    <property type="match status" value="1"/>
</dbReference>
<dbReference type="GO" id="GO:0016020">
    <property type="term" value="C:membrane"/>
    <property type="evidence" value="ECO:0007669"/>
    <property type="project" value="UniProtKB-SubCell"/>
</dbReference>
<feature type="transmembrane region" description="Helical" evidence="7">
    <location>
        <begin position="55"/>
        <end position="73"/>
    </location>
</feature>
<evidence type="ECO:0000256" key="7">
    <source>
        <dbReference type="SAM" id="Phobius"/>
    </source>
</evidence>
<keyword evidence="2 6" id="KW-0813">Transport</keyword>
<dbReference type="InterPro" id="IPR000425">
    <property type="entry name" value="MIP"/>
</dbReference>
<feature type="transmembrane region" description="Helical" evidence="7">
    <location>
        <begin position="12"/>
        <end position="35"/>
    </location>
</feature>
<sequence>MRDLVEALRAHWPEYVMEAAGLGLFMVSAAVVTTALEYPHSPLHTIVPDAVVRRLLIGLCMGGTAIALIYSPWGQQSGAHLNPAVTMAFFRLGKIRWTDACFYMVAQCLGGVAGLLIAAAAIGMAIEDPRVNYVVTAPGFYGTGAAFAAELLISFVLMSVVLIVSNQAALNAWTGLIAGCLVALYITVEAPLSGMSMNPARSLASALPAHVWRAFWIYLTAPLLGMLLAGECYVRARGAHAVLCAKLHHQNDKRCIFRCGYGSKAGASV</sequence>
<evidence type="ECO:0000313" key="9">
    <source>
        <dbReference type="Proteomes" id="UP000069205"/>
    </source>
</evidence>
<evidence type="ECO:0000256" key="1">
    <source>
        <dbReference type="ARBA" id="ARBA00004141"/>
    </source>
</evidence>
<dbReference type="STRING" id="42253.NITMOv2_4024"/>
<dbReference type="Proteomes" id="UP000069205">
    <property type="component" value="Chromosome"/>
</dbReference>
<gene>
    <name evidence="8" type="ORF">NITMOv2_4024</name>
</gene>
<keyword evidence="4 7" id="KW-1133">Transmembrane helix</keyword>
<dbReference type="RefSeq" id="WP_202967263.1">
    <property type="nucleotide sequence ID" value="NZ_CP011801.1"/>
</dbReference>
<feature type="transmembrane region" description="Helical" evidence="7">
    <location>
        <begin position="170"/>
        <end position="188"/>
    </location>
</feature>
<keyword evidence="3 6" id="KW-0812">Transmembrane</keyword>
<dbReference type="Gene3D" id="1.20.1080.10">
    <property type="entry name" value="Glycerol uptake facilitator protein"/>
    <property type="match status" value="1"/>
</dbReference>
<evidence type="ECO:0000256" key="4">
    <source>
        <dbReference type="ARBA" id="ARBA00022989"/>
    </source>
</evidence>
<protein>
    <submittedName>
        <fullName evidence="8">Major intrinsic protein</fullName>
    </submittedName>
</protein>
<organism evidence="8 9">
    <name type="scientific">Nitrospira moscoviensis</name>
    <dbReference type="NCBI Taxonomy" id="42253"/>
    <lineage>
        <taxon>Bacteria</taxon>
        <taxon>Pseudomonadati</taxon>
        <taxon>Nitrospirota</taxon>
        <taxon>Nitrospiria</taxon>
        <taxon>Nitrospirales</taxon>
        <taxon>Nitrospiraceae</taxon>
        <taxon>Nitrospira</taxon>
    </lineage>
</organism>
<accession>A0A0K2GHI4</accession>
<name>A0A0K2GHI4_NITMO</name>
<dbReference type="InterPro" id="IPR022357">
    <property type="entry name" value="MIP_CS"/>
</dbReference>
<evidence type="ECO:0000256" key="2">
    <source>
        <dbReference type="ARBA" id="ARBA00022448"/>
    </source>
</evidence>
<dbReference type="AlphaFoldDB" id="A0A0K2GHI4"/>
<comment type="similarity">
    <text evidence="6">Belongs to the MIP/aquaporin (TC 1.A.8) family.</text>
</comment>
<evidence type="ECO:0000313" key="8">
    <source>
        <dbReference type="EMBL" id="ALA60408.1"/>
    </source>
</evidence>
<dbReference type="PRINTS" id="PR00783">
    <property type="entry name" value="MINTRINSICP"/>
</dbReference>
<feature type="transmembrane region" description="Helical" evidence="7">
    <location>
        <begin position="215"/>
        <end position="234"/>
    </location>
</feature>
<dbReference type="PROSITE" id="PS00221">
    <property type="entry name" value="MIP"/>
    <property type="match status" value="1"/>
</dbReference>
<dbReference type="InterPro" id="IPR034294">
    <property type="entry name" value="Aquaporin_transptr"/>
</dbReference>
<dbReference type="SUPFAM" id="SSF81338">
    <property type="entry name" value="Aquaporin-like"/>
    <property type="match status" value="1"/>
</dbReference>
<evidence type="ECO:0000256" key="5">
    <source>
        <dbReference type="ARBA" id="ARBA00023136"/>
    </source>
</evidence>
<proteinExistence type="inferred from homology"/>
<dbReference type="PANTHER" id="PTHR45724">
    <property type="entry name" value="AQUAPORIN NIP2-1"/>
    <property type="match status" value="1"/>
</dbReference>
<dbReference type="InterPro" id="IPR023271">
    <property type="entry name" value="Aquaporin-like"/>
</dbReference>
<comment type="subcellular location">
    <subcellularLocation>
        <location evidence="1">Membrane</location>
        <topology evidence="1">Multi-pass membrane protein</topology>
    </subcellularLocation>
</comment>
<feature type="transmembrane region" description="Helical" evidence="7">
    <location>
        <begin position="100"/>
        <end position="126"/>
    </location>
</feature>
<dbReference type="KEGG" id="nmv:NITMOv2_4024"/>
<feature type="transmembrane region" description="Helical" evidence="7">
    <location>
        <begin position="138"/>
        <end position="163"/>
    </location>
</feature>
<dbReference type="EMBL" id="CP011801">
    <property type="protein sequence ID" value="ALA60408.1"/>
    <property type="molecule type" value="Genomic_DNA"/>
</dbReference>